<proteinExistence type="predicted"/>
<name>A0A4C1X3A8_EUMVA</name>
<dbReference type="EMBL" id="BGZK01000701">
    <property type="protein sequence ID" value="GBP56777.1"/>
    <property type="molecule type" value="Genomic_DNA"/>
</dbReference>
<gene>
    <name evidence="1" type="ORF">EVAR_91429_1</name>
</gene>
<sequence length="90" mass="10125">MWTPYTQRVICHCSDACGARARIRTKSTVKLSQFTWSLAESRPGEISDYRCINLNLMTPKHRSNISEHCFGAGPPTRAAPDRLLPLLLPI</sequence>
<accession>A0A4C1X3A8</accession>
<dbReference type="AlphaFoldDB" id="A0A4C1X3A8"/>
<dbReference type="Proteomes" id="UP000299102">
    <property type="component" value="Unassembled WGS sequence"/>
</dbReference>
<evidence type="ECO:0000313" key="1">
    <source>
        <dbReference type="EMBL" id="GBP56777.1"/>
    </source>
</evidence>
<evidence type="ECO:0000313" key="2">
    <source>
        <dbReference type="Proteomes" id="UP000299102"/>
    </source>
</evidence>
<organism evidence="1 2">
    <name type="scientific">Eumeta variegata</name>
    <name type="common">Bagworm moth</name>
    <name type="synonym">Eumeta japonica</name>
    <dbReference type="NCBI Taxonomy" id="151549"/>
    <lineage>
        <taxon>Eukaryota</taxon>
        <taxon>Metazoa</taxon>
        <taxon>Ecdysozoa</taxon>
        <taxon>Arthropoda</taxon>
        <taxon>Hexapoda</taxon>
        <taxon>Insecta</taxon>
        <taxon>Pterygota</taxon>
        <taxon>Neoptera</taxon>
        <taxon>Endopterygota</taxon>
        <taxon>Lepidoptera</taxon>
        <taxon>Glossata</taxon>
        <taxon>Ditrysia</taxon>
        <taxon>Tineoidea</taxon>
        <taxon>Psychidae</taxon>
        <taxon>Oiketicinae</taxon>
        <taxon>Eumeta</taxon>
    </lineage>
</organism>
<reference evidence="1 2" key="1">
    <citation type="journal article" date="2019" name="Commun. Biol.">
        <title>The bagworm genome reveals a unique fibroin gene that provides high tensile strength.</title>
        <authorList>
            <person name="Kono N."/>
            <person name="Nakamura H."/>
            <person name="Ohtoshi R."/>
            <person name="Tomita M."/>
            <person name="Numata K."/>
            <person name="Arakawa K."/>
        </authorList>
    </citation>
    <scope>NUCLEOTIDE SEQUENCE [LARGE SCALE GENOMIC DNA]</scope>
</reference>
<comment type="caution">
    <text evidence="1">The sequence shown here is derived from an EMBL/GenBank/DDBJ whole genome shotgun (WGS) entry which is preliminary data.</text>
</comment>
<protein>
    <submittedName>
        <fullName evidence="1">Uncharacterized protein</fullName>
    </submittedName>
</protein>
<keyword evidence="2" id="KW-1185">Reference proteome</keyword>